<evidence type="ECO:0000256" key="2">
    <source>
        <dbReference type="ARBA" id="ARBA00023015"/>
    </source>
</evidence>
<dbReference type="PANTHER" id="PTHR30537:SF5">
    <property type="entry name" value="HTH-TYPE TRANSCRIPTIONAL ACTIVATOR TTDR-RELATED"/>
    <property type="match status" value="1"/>
</dbReference>
<dbReference type="Gene3D" id="1.10.10.10">
    <property type="entry name" value="Winged helix-like DNA-binding domain superfamily/Winged helix DNA-binding domain"/>
    <property type="match status" value="1"/>
</dbReference>
<dbReference type="GO" id="GO:0006351">
    <property type="term" value="P:DNA-templated transcription"/>
    <property type="evidence" value="ECO:0007669"/>
    <property type="project" value="TreeGrafter"/>
</dbReference>
<dbReference type="PANTHER" id="PTHR30537">
    <property type="entry name" value="HTH-TYPE TRANSCRIPTIONAL REGULATOR"/>
    <property type="match status" value="1"/>
</dbReference>
<dbReference type="SUPFAM" id="SSF46785">
    <property type="entry name" value="Winged helix' DNA-binding domain"/>
    <property type="match status" value="1"/>
</dbReference>
<dbReference type="EMBL" id="PJRP01000001">
    <property type="protein sequence ID" value="PLQ02109.1"/>
    <property type="molecule type" value="Genomic_DNA"/>
</dbReference>
<dbReference type="SUPFAM" id="SSF53850">
    <property type="entry name" value="Periplasmic binding protein-like II"/>
    <property type="match status" value="1"/>
</dbReference>
<evidence type="ECO:0000256" key="4">
    <source>
        <dbReference type="ARBA" id="ARBA00023163"/>
    </source>
</evidence>
<dbReference type="OrthoDB" id="8954631at2"/>
<dbReference type="InterPro" id="IPR058163">
    <property type="entry name" value="LysR-type_TF_proteobact-type"/>
</dbReference>
<evidence type="ECO:0000259" key="5">
    <source>
        <dbReference type="PROSITE" id="PS50931"/>
    </source>
</evidence>
<dbReference type="Pfam" id="PF00126">
    <property type="entry name" value="HTH_1"/>
    <property type="match status" value="1"/>
</dbReference>
<dbReference type="GO" id="GO:0043565">
    <property type="term" value="F:sequence-specific DNA binding"/>
    <property type="evidence" value="ECO:0007669"/>
    <property type="project" value="TreeGrafter"/>
</dbReference>
<evidence type="ECO:0000256" key="1">
    <source>
        <dbReference type="ARBA" id="ARBA00009437"/>
    </source>
</evidence>
<proteinExistence type="inferred from homology"/>
<evidence type="ECO:0000313" key="6">
    <source>
        <dbReference type="EMBL" id="PLQ02109.1"/>
    </source>
</evidence>
<dbReference type="CDD" id="cd08479">
    <property type="entry name" value="PBP2_CrgA_like_9"/>
    <property type="match status" value="1"/>
</dbReference>
<gene>
    <name evidence="6" type="ORF">CYJ10_02045</name>
</gene>
<accession>A0A2N5CIR4</accession>
<evidence type="ECO:0000313" key="7">
    <source>
        <dbReference type="Proteomes" id="UP000234341"/>
    </source>
</evidence>
<dbReference type="FunFam" id="3.40.190.290:FF:000001">
    <property type="entry name" value="Transcriptional regulator, LysR family"/>
    <property type="match status" value="1"/>
</dbReference>
<keyword evidence="4" id="KW-0804">Transcription</keyword>
<dbReference type="FunFam" id="1.10.10.10:FF:000001">
    <property type="entry name" value="LysR family transcriptional regulator"/>
    <property type="match status" value="1"/>
</dbReference>
<dbReference type="InterPro" id="IPR036388">
    <property type="entry name" value="WH-like_DNA-bd_sf"/>
</dbReference>
<organism evidence="6 7">
    <name type="scientific">Cupriavidus pauculus</name>
    <dbReference type="NCBI Taxonomy" id="82633"/>
    <lineage>
        <taxon>Bacteria</taxon>
        <taxon>Pseudomonadati</taxon>
        <taxon>Pseudomonadota</taxon>
        <taxon>Betaproteobacteria</taxon>
        <taxon>Burkholderiales</taxon>
        <taxon>Burkholderiaceae</taxon>
        <taxon>Cupriavidus</taxon>
    </lineage>
</organism>
<dbReference type="AlphaFoldDB" id="A0A2N5CIR4"/>
<evidence type="ECO:0000256" key="3">
    <source>
        <dbReference type="ARBA" id="ARBA00023125"/>
    </source>
</evidence>
<keyword evidence="3" id="KW-0238">DNA-binding</keyword>
<comment type="caution">
    <text evidence="6">The sequence shown here is derived from an EMBL/GenBank/DDBJ whole genome shotgun (WGS) entry which is preliminary data.</text>
</comment>
<dbReference type="PROSITE" id="PS50931">
    <property type="entry name" value="HTH_LYSR"/>
    <property type="match status" value="1"/>
</dbReference>
<comment type="similarity">
    <text evidence="1">Belongs to the LysR transcriptional regulatory family.</text>
</comment>
<dbReference type="RefSeq" id="WP_101679901.1">
    <property type="nucleotide sequence ID" value="NZ_PJRP01000001.1"/>
</dbReference>
<keyword evidence="2" id="KW-0805">Transcription regulation</keyword>
<dbReference type="InterPro" id="IPR036390">
    <property type="entry name" value="WH_DNA-bd_sf"/>
</dbReference>
<protein>
    <submittedName>
        <fullName evidence="6">LysR family transcriptional regulator</fullName>
    </submittedName>
</protein>
<dbReference type="Pfam" id="PF03466">
    <property type="entry name" value="LysR_substrate"/>
    <property type="match status" value="1"/>
</dbReference>
<sequence length="327" mass="35930">MDTPNAPHAASAPNANNDPFLRDLRLFCTVARRASFIAAANDMGLSPAHVSKRIAMLEAMLGARLFHRTTRRVSVTAEGENAFVWARKILEDVDGMLESVGSHADAAPRGLLRIATSLRLGRRHVAPVLAMLRRQHPGLEVWLELLDRRVDLIGENFDIDIRIGQVEEPHLIATRIAAGQRILCAAPAYVAQRGLPAEPADLAQHDCLLLRERDQAFGVWRLQAAGRSATVKVTGPMASNHSDVTRQWAHDGFGIIMASAWDVADSLRAGELVRVLPDWHLPADIWAVTSARASVSPRMRVCLDFLRTHLTEGPYSLRNTPDEPAGD</sequence>
<dbReference type="Gene3D" id="3.40.190.290">
    <property type="match status" value="1"/>
</dbReference>
<dbReference type="GO" id="GO:0003700">
    <property type="term" value="F:DNA-binding transcription factor activity"/>
    <property type="evidence" value="ECO:0007669"/>
    <property type="project" value="InterPro"/>
</dbReference>
<dbReference type="InterPro" id="IPR005119">
    <property type="entry name" value="LysR_subst-bd"/>
</dbReference>
<name>A0A2N5CIR4_9BURK</name>
<dbReference type="InterPro" id="IPR000847">
    <property type="entry name" value="LysR_HTH_N"/>
</dbReference>
<reference evidence="6 7" key="1">
    <citation type="submission" date="2017-12" db="EMBL/GenBank/DDBJ databases">
        <title>Genome sequence of the active heterotrophic nitrifier-denitrifier, Cupriavidus pauculus UM1.</title>
        <authorList>
            <person name="Putonti C."/>
            <person name="Castignetti D."/>
        </authorList>
    </citation>
    <scope>NUCLEOTIDE SEQUENCE [LARGE SCALE GENOMIC DNA]</scope>
    <source>
        <strain evidence="6 7">UM1</strain>
    </source>
</reference>
<dbReference type="Proteomes" id="UP000234341">
    <property type="component" value="Unassembled WGS sequence"/>
</dbReference>
<feature type="domain" description="HTH lysR-type" evidence="5">
    <location>
        <begin position="21"/>
        <end position="76"/>
    </location>
</feature>